<dbReference type="PANTHER" id="PTHR10091">
    <property type="entry name" value="ALDOSE-1-EPIMERASE"/>
    <property type="match status" value="1"/>
</dbReference>
<dbReference type="InterPro" id="IPR047215">
    <property type="entry name" value="Galactose_mutarotase-like"/>
</dbReference>
<dbReference type="GO" id="GO:0004034">
    <property type="term" value="F:aldose 1-epimerase activity"/>
    <property type="evidence" value="ECO:0007669"/>
    <property type="project" value="TreeGrafter"/>
</dbReference>
<dbReference type="SUPFAM" id="SSF74650">
    <property type="entry name" value="Galactose mutarotase-like"/>
    <property type="match status" value="1"/>
</dbReference>
<dbReference type="Gene3D" id="2.70.98.10">
    <property type="match status" value="1"/>
</dbReference>
<dbReference type="InterPro" id="IPR014718">
    <property type="entry name" value="GH-type_carb-bd"/>
</dbReference>
<dbReference type="KEGG" id="amin:AUMI_10340"/>
<reference evidence="4 5" key="1">
    <citation type="journal article" date="2016" name="Genome Announc.">
        <title>Complete Genome Sequence of Aurantimicrobium minutum Type Strain KNCT, a Planktonic Ultramicrobacterium Isolated from River Water.</title>
        <authorList>
            <person name="Nakai R."/>
            <person name="Fujisawa T."/>
            <person name="Nakamura Y."/>
            <person name="Nishide H."/>
            <person name="Uchiyama I."/>
            <person name="Baba T."/>
            <person name="Toyoda A."/>
            <person name="Fujiyama A."/>
            <person name="Naganuma T."/>
            <person name="Niki H."/>
        </authorList>
    </citation>
    <scope>NUCLEOTIDE SEQUENCE [LARGE SCALE GENOMIC DNA]</scope>
    <source>
        <strain evidence="4 5">KNC</strain>
    </source>
</reference>
<organism evidence="4 5">
    <name type="scientific">Aurantimicrobium minutum</name>
    <dbReference type="NCBI Taxonomy" id="708131"/>
    <lineage>
        <taxon>Bacteria</taxon>
        <taxon>Bacillati</taxon>
        <taxon>Actinomycetota</taxon>
        <taxon>Actinomycetes</taxon>
        <taxon>Micrococcales</taxon>
        <taxon>Microbacteriaceae</taxon>
        <taxon>Aurantimicrobium</taxon>
    </lineage>
</organism>
<evidence type="ECO:0000256" key="1">
    <source>
        <dbReference type="ARBA" id="ARBA00006206"/>
    </source>
</evidence>
<dbReference type="Proteomes" id="UP000243847">
    <property type="component" value="Chromosome sequence1"/>
</dbReference>
<evidence type="ECO:0000313" key="5">
    <source>
        <dbReference type="Proteomes" id="UP000243847"/>
    </source>
</evidence>
<evidence type="ECO:0000256" key="3">
    <source>
        <dbReference type="ARBA" id="ARBA00023277"/>
    </source>
</evidence>
<comment type="similarity">
    <text evidence="1">Belongs to the aldose epimerase family.</text>
</comment>
<evidence type="ECO:0000313" key="4">
    <source>
        <dbReference type="EMBL" id="BAU98577.1"/>
    </source>
</evidence>
<proteinExistence type="inferred from homology"/>
<dbReference type="EMBL" id="AP017457">
    <property type="protein sequence ID" value="BAU98577.1"/>
    <property type="molecule type" value="Genomic_DNA"/>
</dbReference>
<dbReference type="InterPro" id="IPR008183">
    <property type="entry name" value="Aldose_1/G6P_1-epimerase"/>
</dbReference>
<dbReference type="PANTHER" id="PTHR10091:SF0">
    <property type="entry name" value="GALACTOSE MUTAROTASE"/>
    <property type="match status" value="1"/>
</dbReference>
<keyword evidence="2" id="KW-0413">Isomerase</keyword>
<evidence type="ECO:0000256" key="2">
    <source>
        <dbReference type="ARBA" id="ARBA00023235"/>
    </source>
</evidence>
<dbReference type="GeneID" id="80451217"/>
<dbReference type="AlphaFoldDB" id="A0A182C1L3"/>
<dbReference type="Pfam" id="PF01263">
    <property type="entry name" value="Aldose_epim"/>
    <property type="match status" value="1"/>
</dbReference>
<dbReference type="RefSeq" id="WP_172418206.1">
    <property type="nucleotide sequence ID" value="NZ_AP017457.1"/>
</dbReference>
<dbReference type="CDD" id="cd09019">
    <property type="entry name" value="galactose_mutarotase_like"/>
    <property type="match status" value="1"/>
</dbReference>
<dbReference type="InterPro" id="IPR011013">
    <property type="entry name" value="Gal_mutarotase_sf_dom"/>
</dbReference>
<accession>A0A182C1L3</accession>
<dbReference type="GO" id="GO:0030246">
    <property type="term" value="F:carbohydrate binding"/>
    <property type="evidence" value="ECO:0007669"/>
    <property type="project" value="InterPro"/>
</dbReference>
<sequence length="305" mass="33167">MVVSTFGARIVELWVPDREGNLGNVVVGLPTPQDYAQRAGLYLGCTVGRVAGRIAHSHFVGGGLSFDVEPNERGNHLHGGPERSFDRVEWELVTFDTGDVVSAEFHYLSPAGEEGYPGELTVTSRYELSAQGVLTSTLTAHTTAPTPVNLTTHAYWNLSGIPGQTIEDHELVVDHAGQLETDDVQLPTGQLLSPPQQLSLSEHSWDDTFILTNTNHLTTAAARLHHSGTGRTLTLFTSEPAMQVYSGAYLPHEEFDAEHILTSSGGLCLEPQRIIDNALLPGFPSIVLQPEETYVHVTRHEFNAG</sequence>
<dbReference type="GO" id="GO:0033499">
    <property type="term" value="P:galactose catabolic process via UDP-galactose, Leloir pathway"/>
    <property type="evidence" value="ECO:0007669"/>
    <property type="project" value="TreeGrafter"/>
</dbReference>
<gene>
    <name evidence="4" type="ORF">AUMI_10340</name>
</gene>
<keyword evidence="3" id="KW-0119">Carbohydrate metabolism</keyword>
<dbReference type="GO" id="GO:0006006">
    <property type="term" value="P:glucose metabolic process"/>
    <property type="evidence" value="ECO:0007669"/>
    <property type="project" value="TreeGrafter"/>
</dbReference>
<name>A0A182C1L3_9MICO</name>
<protein>
    <submittedName>
        <fullName evidence="4">Aldose 1-epimerase</fullName>
    </submittedName>
</protein>